<feature type="domain" description="XdhC Rossmann" evidence="2">
    <location>
        <begin position="58"/>
        <end position="201"/>
    </location>
</feature>
<gene>
    <name evidence="3" type="ORF">EV212_103201</name>
</gene>
<sequence length="320" mass="35500">MKKEYSELLNVLRQGNPAMLCTRKAVDGQTIKWVLSNPGDPAEKEADFMEYYKPEERLIILGGGHVSWPLALFGAECGFAVTVVDDRPSFANRERFPKARQILCESFERCFDKLHITSSDYVAVVTRGHRYDMECLRKLLSGREPAYVGMMGSKRRVAGVRELLLSEGYKKEAIDRIHMPIGLSIGALSPAEIAVSILAEMIQERRHIVSAFKMPAADADFRVLERLAEENEPYAVATVLSARGSTPRRSGAKMIIYRDGRIYGSIGGGCAEAQVIREALKYIGTGRYTIMTVDMTKDVSEEDAMVCGGVMDVLIEGTSD</sequence>
<dbReference type="Pfam" id="PF13478">
    <property type="entry name" value="XdhC_C"/>
    <property type="match status" value="1"/>
</dbReference>
<organism evidence="3 4">
    <name type="scientific">Frisingicoccus caecimuris</name>
    <dbReference type="NCBI Taxonomy" id="1796636"/>
    <lineage>
        <taxon>Bacteria</taxon>
        <taxon>Bacillati</taxon>
        <taxon>Bacillota</taxon>
        <taxon>Clostridia</taxon>
        <taxon>Lachnospirales</taxon>
        <taxon>Lachnospiraceae</taxon>
        <taxon>Frisingicoccus</taxon>
    </lineage>
</organism>
<dbReference type="EMBL" id="SLXA01000003">
    <property type="protein sequence ID" value="TCO85479.1"/>
    <property type="molecule type" value="Genomic_DNA"/>
</dbReference>
<keyword evidence="4" id="KW-1185">Reference proteome</keyword>
<proteinExistence type="predicted"/>
<evidence type="ECO:0000313" key="3">
    <source>
        <dbReference type="EMBL" id="TCO85479.1"/>
    </source>
</evidence>
<dbReference type="Pfam" id="PF02625">
    <property type="entry name" value="XdhC_CoxI"/>
    <property type="match status" value="1"/>
</dbReference>
<name>A0A4R2LH68_9FIRM</name>
<reference evidence="3 4" key="1">
    <citation type="submission" date="2019-03" db="EMBL/GenBank/DDBJ databases">
        <title>Genomic Encyclopedia of Type Strains, Phase IV (KMG-IV): sequencing the most valuable type-strain genomes for metagenomic binning, comparative biology and taxonomic classification.</title>
        <authorList>
            <person name="Goeker M."/>
        </authorList>
    </citation>
    <scope>NUCLEOTIDE SEQUENCE [LARGE SCALE GENOMIC DNA]</scope>
    <source>
        <strain evidence="3 4">DSM 28559</strain>
    </source>
</reference>
<evidence type="ECO:0000259" key="1">
    <source>
        <dbReference type="Pfam" id="PF02625"/>
    </source>
</evidence>
<dbReference type="AlphaFoldDB" id="A0A4R2LH68"/>
<evidence type="ECO:0000259" key="2">
    <source>
        <dbReference type="Pfam" id="PF13478"/>
    </source>
</evidence>
<dbReference type="RefSeq" id="WP_132089825.1">
    <property type="nucleotide sequence ID" value="NZ_JANKAQ010000003.1"/>
</dbReference>
<dbReference type="InterPro" id="IPR003777">
    <property type="entry name" value="XdhC_CoxI"/>
</dbReference>
<evidence type="ECO:0000313" key="4">
    <source>
        <dbReference type="Proteomes" id="UP000295711"/>
    </source>
</evidence>
<comment type="caution">
    <text evidence="3">The sequence shown here is derived from an EMBL/GenBank/DDBJ whole genome shotgun (WGS) entry which is preliminary data.</text>
</comment>
<dbReference type="SUPFAM" id="SSF51905">
    <property type="entry name" value="FAD/NAD(P)-binding domain"/>
    <property type="match status" value="1"/>
</dbReference>
<dbReference type="InterPro" id="IPR036188">
    <property type="entry name" value="FAD/NAD-bd_sf"/>
</dbReference>
<feature type="domain" description="XdhC- CoxI" evidence="1">
    <location>
        <begin position="228"/>
        <end position="293"/>
    </location>
</feature>
<dbReference type="InterPro" id="IPR027051">
    <property type="entry name" value="XdhC_Rossmann_dom"/>
</dbReference>
<dbReference type="OrthoDB" id="9773039at2"/>
<dbReference type="Gene3D" id="3.40.50.720">
    <property type="entry name" value="NAD(P)-binding Rossmann-like Domain"/>
    <property type="match status" value="1"/>
</dbReference>
<dbReference type="Proteomes" id="UP000295711">
    <property type="component" value="Unassembled WGS sequence"/>
</dbReference>
<dbReference type="InterPro" id="IPR052698">
    <property type="entry name" value="MoCofactor_Util/Proc"/>
</dbReference>
<accession>A0A4R2LH68</accession>
<dbReference type="PANTHER" id="PTHR30388:SF6">
    <property type="entry name" value="XANTHINE DEHYDROGENASE SUBUNIT A-RELATED"/>
    <property type="match status" value="1"/>
</dbReference>
<dbReference type="PANTHER" id="PTHR30388">
    <property type="entry name" value="ALDEHYDE OXIDOREDUCTASE MOLYBDENUM COFACTOR ASSEMBLY PROTEIN"/>
    <property type="match status" value="1"/>
</dbReference>
<protein>
    <submittedName>
        <fullName evidence="3">Xanthine dehydrogenase accessory factor</fullName>
    </submittedName>
</protein>